<dbReference type="Pfam" id="PF01566">
    <property type="entry name" value="Nramp"/>
    <property type="match status" value="1"/>
</dbReference>
<organism evidence="7 8">
    <name type="scientific">Mycobacteroides abscessus subsp. abscessus</name>
    <dbReference type="NCBI Taxonomy" id="1185650"/>
    <lineage>
        <taxon>Bacteria</taxon>
        <taxon>Bacillati</taxon>
        <taxon>Actinomycetota</taxon>
        <taxon>Actinomycetes</taxon>
        <taxon>Mycobacteriales</taxon>
        <taxon>Mycobacteriaceae</taxon>
        <taxon>Mycobacteroides</taxon>
        <taxon>Mycobacteroides abscessus</taxon>
    </lineage>
</organism>
<reference evidence="7 8" key="1">
    <citation type="submission" date="2016-11" db="EMBL/GenBank/DDBJ databases">
        <authorList>
            <consortium name="Pathogen Informatics"/>
        </authorList>
    </citation>
    <scope>NUCLEOTIDE SEQUENCE [LARGE SCALE GENOMIC DNA]</scope>
    <source>
        <strain evidence="7 8">696</strain>
    </source>
</reference>
<feature type="transmembrane region" description="Helical" evidence="6">
    <location>
        <begin position="344"/>
        <end position="368"/>
    </location>
</feature>
<feature type="transmembrane region" description="Helical" evidence="6">
    <location>
        <begin position="552"/>
        <end position="573"/>
    </location>
</feature>
<evidence type="ECO:0000256" key="5">
    <source>
        <dbReference type="ARBA" id="ARBA00023136"/>
    </source>
</evidence>
<evidence type="ECO:0000313" key="7">
    <source>
        <dbReference type="EMBL" id="SIM55929.1"/>
    </source>
</evidence>
<dbReference type="Proteomes" id="UP000184831">
    <property type="component" value="Unassembled WGS sequence"/>
</dbReference>
<dbReference type="AlphaFoldDB" id="A0AB74FB68"/>
<keyword evidence="5 6" id="KW-0472">Membrane</keyword>
<accession>A0AB74FB68</accession>
<evidence type="ECO:0000256" key="3">
    <source>
        <dbReference type="ARBA" id="ARBA00022692"/>
    </source>
</evidence>
<dbReference type="EMBL" id="FSQE01000002">
    <property type="protein sequence ID" value="SIM55929.1"/>
    <property type="molecule type" value="Genomic_DNA"/>
</dbReference>
<feature type="transmembrane region" description="Helical" evidence="6">
    <location>
        <begin position="389"/>
        <end position="410"/>
    </location>
</feature>
<feature type="transmembrane region" description="Helical" evidence="6">
    <location>
        <begin position="67"/>
        <end position="83"/>
    </location>
</feature>
<dbReference type="NCBIfam" id="NF037982">
    <property type="entry name" value="Nramp_1"/>
    <property type="match status" value="1"/>
</dbReference>
<feature type="transmembrane region" description="Helical" evidence="6">
    <location>
        <begin position="487"/>
        <end position="505"/>
    </location>
</feature>
<dbReference type="InterPro" id="IPR001046">
    <property type="entry name" value="NRAMP_fam"/>
</dbReference>
<feature type="transmembrane region" description="Helical" evidence="6">
    <location>
        <begin position="144"/>
        <end position="168"/>
    </location>
</feature>
<dbReference type="PANTHER" id="PTHR11706:SF33">
    <property type="entry name" value="NATURAL RESISTANCE-ASSOCIATED MACROPHAGE PROTEIN 2"/>
    <property type="match status" value="1"/>
</dbReference>
<dbReference type="GO" id="GO:0005886">
    <property type="term" value="C:plasma membrane"/>
    <property type="evidence" value="ECO:0007669"/>
    <property type="project" value="TreeGrafter"/>
</dbReference>
<feature type="transmembrane region" description="Helical" evidence="6">
    <location>
        <begin position="286"/>
        <end position="306"/>
    </location>
</feature>
<feature type="transmembrane region" description="Helical" evidence="6">
    <location>
        <begin position="243"/>
        <end position="265"/>
    </location>
</feature>
<keyword evidence="4 6" id="KW-1133">Transmembrane helix</keyword>
<dbReference type="GO" id="GO:0015086">
    <property type="term" value="F:cadmium ion transmembrane transporter activity"/>
    <property type="evidence" value="ECO:0007669"/>
    <property type="project" value="TreeGrafter"/>
</dbReference>
<evidence type="ECO:0000313" key="8">
    <source>
        <dbReference type="Proteomes" id="UP000184831"/>
    </source>
</evidence>
<feature type="transmembrane region" description="Helical" evidence="6">
    <location>
        <begin position="449"/>
        <end position="475"/>
    </location>
</feature>
<comment type="subcellular location">
    <subcellularLocation>
        <location evidence="1">Membrane</location>
        <topology evidence="1">Multi-pass membrane protein</topology>
    </subcellularLocation>
</comment>
<comment type="caution">
    <text evidence="7">The sequence shown here is derived from an EMBL/GenBank/DDBJ whole genome shotgun (WGS) entry which is preliminary data.</text>
</comment>
<feature type="transmembrane region" description="Helical" evidence="6">
    <location>
        <begin position="180"/>
        <end position="199"/>
    </location>
</feature>
<evidence type="ECO:0000256" key="2">
    <source>
        <dbReference type="ARBA" id="ARBA00022448"/>
    </source>
</evidence>
<feature type="transmembrane region" description="Helical" evidence="6">
    <location>
        <begin position="416"/>
        <end position="437"/>
    </location>
</feature>
<gene>
    <name evidence="7" type="primary">mntH_1</name>
    <name evidence="7" type="ORF">SAMEA2152244_01881</name>
</gene>
<sequence>MSENGIVNGSVNGSVNGAETANGQLKVQVSQPKSAVLDSAHLGDIEGAFGKISVSDPGQARTFRSRMATMAAILGPGIIVMVGDNDAGGVATYAQAGQSYGYSLLWVLLLLIPVLIVNQEMVVRLGAVTGVGHARLINERFGRGWGWFSVGDLFILNFLTLVTEFIGVALASEYLGVSKYYTVPLAAIALILIMATGSFRRWERAMFVFIAITLLQIPMFLLAEPQWGRAAHDFVVPGIDGGVSSGAVLLIIAMVGTTVAPWQLFFQQSNIVDKRITPRFIGYERADTVIGSLVVVIGAAALLMTADYAARATGNSGPDKWGDSGDAGLIAEWLGQVQPLLGKIFAIVLLDASIIGAAAVTLATSYAFGDTFGLKHSLHRSFKDAKPFYLSYTVMVGVGAAIVLIPNAPLGLMTTAVQALAGLLLPSASVFLLLLCNDKAVLGPWVNKPWLNIVAGLIVGVLLFLSGILMATTLFPDLDVVEVARDLAVGVTILAVLIGTGLWWVSSRQRADPAVLAMTKVLDGVDARTWRMPPLALLEPVRWSPGTKLGMLALRGYLVVGAILLVVKAIQLAHGN</sequence>
<proteinExistence type="predicted"/>
<evidence type="ECO:0000256" key="1">
    <source>
        <dbReference type="ARBA" id="ARBA00004141"/>
    </source>
</evidence>
<keyword evidence="2" id="KW-0813">Transport</keyword>
<keyword evidence="3 6" id="KW-0812">Transmembrane</keyword>
<evidence type="ECO:0000256" key="6">
    <source>
        <dbReference type="SAM" id="Phobius"/>
    </source>
</evidence>
<evidence type="ECO:0000256" key="4">
    <source>
        <dbReference type="ARBA" id="ARBA00022989"/>
    </source>
</evidence>
<protein>
    <submittedName>
        <fullName evidence="7">Probable manganese transport transmembrane protein</fullName>
    </submittedName>
</protein>
<feature type="transmembrane region" description="Helical" evidence="6">
    <location>
        <begin position="206"/>
        <end position="223"/>
    </location>
</feature>
<dbReference type="RefSeq" id="WP_005093506.1">
    <property type="nucleotide sequence ID" value="NZ_AP028613.1"/>
</dbReference>
<dbReference type="GO" id="GO:0034755">
    <property type="term" value="P:iron ion transmembrane transport"/>
    <property type="evidence" value="ECO:0007669"/>
    <property type="project" value="TreeGrafter"/>
</dbReference>
<feature type="transmembrane region" description="Helical" evidence="6">
    <location>
        <begin position="103"/>
        <end position="123"/>
    </location>
</feature>
<dbReference type="PANTHER" id="PTHR11706">
    <property type="entry name" value="SOLUTE CARRIER PROTEIN FAMILY 11 MEMBER"/>
    <property type="match status" value="1"/>
</dbReference>
<dbReference type="GO" id="GO:0005384">
    <property type="term" value="F:manganese ion transmembrane transporter activity"/>
    <property type="evidence" value="ECO:0007669"/>
    <property type="project" value="TreeGrafter"/>
</dbReference>
<dbReference type="GeneID" id="93379646"/>
<name>A0AB74FB68_9MYCO</name>